<evidence type="ECO:0000313" key="2">
    <source>
        <dbReference type="Proteomes" id="UP000814128"/>
    </source>
</evidence>
<reference evidence="1" key="1">
    <citation type="submission" date="2021-02" db="EMBL/GenBank/DDBJ databases">
        <authorList>
            <consortium name="DOE Joint Genome Institute"/>
            <person name="Ahrendt S."/>
            <person name="Looney B.P."/>
            <person name="Miyauchi S."/>
            <person name="Morin E."/>
            <person name="Drula E."/>
            <person name="Courty P.E."/>
            <person name="Chicoki N."/>
            <person name="Fauchery L."/>
            <person name="Kohler A."/>
            <person name="Kuo A."/>
            <person name="Labutti K."/>
            <person name="Pangilinan J."/>
            <person name="Lipzen A."/>
            <person name="Riley R."/>
            <person name="Andreopoulos W."/>
            <person name="He G."/>
            <person name="Johnson J."/>
            <person name="Barry K.W."/>
            <person name="Grigoriev I.V."/>
            <person name="Nagy L."/>
            <person name="Hibbett D."/>
            <person name="Henrissat B."/>
            <person name="Matheny P.B."/>
            <person name="Labbe J."/>
            <person name="Martin F."/>
        </authorList>
    </citation>
    <scope>NUCLEOTIDE SEQUENCE</scope>
    <source>
        <strain evidence="1">EC-137</strain>
    </source>
</reference>
<protein>
    <submittedName>
        <fullName evidence="1">Uncharacterized protein</fullName>
    </submittedName>
</protein>
<sequence length="288" mass="31288">MSIRLPPVVKQLLTLRTPASYVISRAGLARLRGVLQQTREEARERSVEDGWVVLASCALLTSNVPPAFADLYRVASRTNPDDAQSRVSVSEVIRTASLMREAALKSTIFVGVPRVILSLAEFHAAIEDDIKAALRKDAHPDRACTPENARAVVERGQALWNNIYAPHDVKLANKLGSYHPDFIAFIIQSYGAVLSPLPDPAAQGNLSRTLGSVVGTACLRAEARVGPQLTSHVFGLLKARAVPGLAPSDYWLSSDAGTEWVLRAIDRIVETVEQERVDPGELKEAAKL</sequence>
<accession>A0ACB8QEU4</accession>
<name>A0ACB8QEU4_9AGAM</name>
<comment type="caution">
    <text evidence="1">The sequence shown here is derived from an EMBL/GenBank/DDBJ whole genome shotgun (WGS) entry which is preliminary data.</text>
</comment>
<dbReference type="EMBL" id="MU273633">
    <property type="protein sequence ID" value="KAI0030218.1"/>
    <property type="molecule type" value="Genomic_DNA"/>
</dbReference>
<evidence type="ECO:0000313" key="1">
    <source>
        <dbReference type="EMBL" id="KAI0030218.1"/>
    </source>
</evidence>
<keyword evidence="2" id="KW-1185">Reference proteome</keyword>
<dbReference type="Proteomes" id="UP000814128">
    <property type="component" value="Unassembled WGS sequence"/>
</dbReference>
<gene>
    <name evidence="1" type="ORF">K488DRAFT_54695</name>
</gene>
<proteinExistence type="predicted"/>
<organism evidence="1 2">
    <name type="scientific">Vararia minispora EC-137</name>
    <dbReference type="NCBI Taxonomy" id="1314806"/>
    <lineage>
        <taxon>Eukaryota</taxon>
        <taxon>Fungi</taxon>
        <taxon>Dikarya</taxon>
        <taxon>Basidiomycota</taxon>
        <taxon>Agaricomycotina</taxon>
        <taxon>Agaricomycetes</taxon>
        <taxon>Russulales</taxon>
        <taxon>Lachnocladiaceae</taxon>
        <taxon>Vararia</taxon>
    </lineage>
</organism>
<reference evidence="1" key="2">
    <citation type="journal article" date="2022" name="New Phytol.">
        <title>Evolutionary transition to the ectomycorrhizal habit in the genomes of a hyperdiverse lineage of mushroom-forming fungi.</title>
        <authorList>
            <person name="Looney B."/>
            <person name="Miyauchi S."/>
            <person name="Morin E."/>
            <person name="Drula E."/>
            <person name="Courty P.E."/>
            <person name="Kohler A."/>
            <person name="Kuo A."/>
            <person name="LaButti K."/>
            <person name="Pangilinan J."/>
            <person name="Lipzen A."/>
            <person name="Riley R."/>
            <person name="Andreopoulos W."/>
            <person name="He G."/>
            <person name="Johnson J."/>
            <person name="Nolan M."/>
            <person name="Tritt A."/>
            <person name="Barry K.W."/>
            <person name="Grigoriev I.V."/>
            <person name="Nagy L.G."/>
            <person name="Hibbett D."/>
            <person name="Henrissat B."/>
            <person name="Matheny P.B."/>
            <person name="Labbe J."/>
            <person name="Martin F.M."/>
        </authorList>
    </citation>
    <scope>NUCLEOTIDE SEQUENCE</scope>
    <source>
        <strain evidence="1">EC-137</strain>
    </source>
</reference>